<accession>A0ABT2UMR3</accession>
<dbReference type="PROSITE" id="PS51257">
    <property type="entry name" value="PROKAR_LIPOPROTEIN"/>
    <property type="match status" value="1"/>
</dbReference>
<proteinExistence type="predicted"/>
<organism evidence="4 5">
    <name type="scientific">Paenibacillus baimaensis</name>
    <dbReference type="NCBI Taxonomy" id="2982185"/>
    <lineage>
        <taxon>Bacteria</taxon>
        <taxon>Bacillati</taxon>
        <taxon>Bacillota</taxon>
        <taxon>Bacilli</taxon>
        <taxon>Bacillales</taxon>
        <taxon>Paenibacillaceae</taxon>
        <taxon>Paenibacillus</taxon>
    </lineage>
</organism>
<feature type="region of interest" description="Disordered" evidence="2">
    <location>
        <begin position="56"/>
        <end position="85"/>
    </location>
</feature>
<comment type="caution">
    <text evidence="4">The sequence shown here is derived from an EMBL/GenBank/DDBJ whole genome shotgun (WGS) entry which is preliminary data.</text>
</comment>
<gene>
    <name evidence="4" type="ORF">OB236_23860</name>
</gene>
<feature type="signal peptide" evidence="3">
    <location>
        <begin position="1"/>
        <end position="18"/>
    </location>
</feature>
<evidence type="ECO:0000313" key="5">
    <source>
        <dbReference type="Proteomes" id="UP001652445"/>
    </source>
</evidence>
<evidence type="ECO:0000313" key="4">
    <source>
        <dbReference type="EMBL" id="MCU6795147.1"/>
    </source>
</evidence>
<keyword evidence="1 3" id="KW-0732">Signal</keyword>
<dbReference type="InterPro" id="IPR024418">
    <property type="entry name" value="DUF3862"/>
</dbReference>
<dbReference type="Gene3D" id="3.30.1450.10">
    <property type="match status" value="1"/>
</dbReference>
<evidence type="ECO:0000256" key="2">
    <source>
        <dbReference type="SAM" id="MobiDB-lite"/>
    </source>
</evidence>
<protein>
    <submittedName>
        <fullName evidence="4">DUF3862 domain-containing protein</fullName>
    </submittedName>
</protein>
<feature type="chain" id="PRO_5046506873" evidence="3">
    <location>
        <begin position="19"/>
        <end position="187"/>
    </location>
</feature>
<sequence>MKYYKMILAIVISSSLLAGCGQTKAEKEAAAKAEMEFRVTAEAEAKVKLAAETEAKAKADEEAKKQAEAKKIADDAAKAKADQDAKDKATANAAAKAAAEEAKKKEANKTITKAEFDQLKTGMTYDEATDIIGGPGEVLSESGTKGGSGLDIHTVMYMYKGEGSLGANANLMFQNEKLINKAQLGLK</sequence>
<dbReference type="Proteomes" id="UP001652445">
    <property type="component" value="Unassembled WGS sequence"/>
</dbReference>
<evidence type="ECO:0000256" key="1">
    <source>
        <dbReference type="ARBA" id="ARBA00022729"/>
    </source>
</evidence>
<dbReference type="Pfam" id="PF12978">
    <property type="entry name" value="DUF3862"/>
    <property type="match status" value="1"/>
</dbReference>
<dbReference type="RefSeq" id="WP_262686197.1">
    <property type="nucleotide sequence ID" value="NZ_JAOQIO010000094.1"/>
</dbReference>
<evidence type="ECO:0000256" key="3">
    <source>
        <dbReference type="SAM" id="SignalP"/>
    </source>
</evidence>
<keyword evidence="5" id="KW-1185">Reference proteome</keyword>
<dbReference type="InterPro" id="IPR037873">
    <property type="entry name" value="BamE-like"/>
</dbReference>
<name>A0ABT2UMR3_9BACL</name>
<dbReference type="EMBL" id="JAOQIO010000094">
    <property type="protein sequence ID" value="MCU6795147.1"/>
    <property type="molecule type" value="Genomic_DNA"/>
</dbReference>
<reference evidence="4 5" key="1">
    <citation type="submission" date="2022-09" db="EMBL/GenBank/DDBJ databases">
        <authorList>
            <person name="Han X.L."/>
            <person name="Wang Q."/>
            <person name="Lu T."/>
        </authorList>
    </citation>
    <scope>NUCLEOTIDE SEQUENCE [LARGE SCALE GENOMIC DNA]</scope>
    <source>
        <strain evidence="4 5">WQ 127069</strain>
    </source>
</reference>